<dbReference type="SUPFAM" id="SSF57196">
    <property type="entry name" value="EGF/Laminin"/>
    <property type="match status" value="1"/>
</dbReference>
<organism evidence="3 4">
    <name type="scientific">Crassostrea virginica</name>
    <name type="common">Eastern oyster</name>
    <dbReference type="NCBI Taxonomy" id="6565"/>
    <lineage>
        <taxon>Eukaryota</taxon>
        <taxon>Metazoa</taxon>
        <taxon>Spiralia</taxon>
        <taxon>Lophotrochozoa</taxon>
        <taxon>Mollusca</taxon>
        <taxon>Bivalvia</taxon>
        <taxon>Autobranchia</taxon>
        <taxon>Pteriomorphia</taxon>
        <taxon>Ostreida</taxon>
        <taxon>Ostreoidea</taxon>
        <taxon>Ostreidae</taxon>
        <taxon>Crassostrea</taxon>
    </lineage>
</organism>
<dbReference type="Gene3D" id="2.10.25.10">
    <property type="entry name" value="Laminin"/>
    <property type="match status" value="1"/>
</dbReference>
<dbReference type="InterPro" id="IPR000742">
    <property type="entry name" value="EGF"/>
</dbReference>
<gene>
    <name evidence="4" type="primary">LOC111115708</name>
</gene>
<reference evidence="4" key="1">
    <citation type="submission" date="2025-08" db="UniProtKB">
        <authorList>
            <consortium name="RefSeq"/>
        </authorList>
    </citation>
    <scope>IDENTIFICATION</scope>
    <source>
        <tissue evidence="4">Whole sample</tissue>
    </source>
</reference>
<evidence type="ECO:0000313" key="3">
    <source>
        <dbReference type="Proteomes" id="UP000694844"/>
    </source>
</evidence>
<keyword evidence="3" id="KW-1185">Reference proteome</keyword>
<dbReference type="AlphaFoldDB" id="A0A8B8C3I6"/>
<dbReference type="GeneID" id="111115708"/>
<feature type="domain" description="EGF-like" evidence="2">
    <location>
        <begin position="146"/>
        <end position="157"/>
    </location>
</feature>
<dbReference type="Proteomes" id="UP000694844">
    <property type="component" value="Chromosome 9"/>
</dbReference>
<keyword evidence="1" id="KW-0732">Signal</keyword>
<dbReference type="OrthoDB" id="6188462at2759"/>
<dbReference type="KEGG" id="cvn:111115708"/>
<protein>
    <submittedName>
        <fullName evidence="4">Uncharacterized protein LOC111115708</fullName>
    </submittedName>
</protein>
<evidence type="ECO:0000259" key="2">
    <source>
        <dbReference type="PROSITE" id="PS00022"/>
    </source>
</evidence>
<feature type="chain" id="PRO_5034310246" evidence="1">
    <location>
        <begin position="27"/>
        <end position="197"/>
    </location>
</feature>
<evidence type="ECO:0000313" key="4">
    <source>
        <dbReference type="RefSeq" id="XP_022310248.1"/>
    </source>
</evidence>
<proteinExistence type="predicted"/>
<dbReference type="RefSeq" id="XP_022310248.1">
    <property type="nucleotide sequence ID" value="XM_022454540.1"/>
</dbReference>
<evidence type="ECO:0000256" key="1">
    <source>
        <dbReference type="SAM" id="SignalP"/>
    </source>
</evidence>
<name>A0A8B8C3I6_CRAVI</name>
<accession>A0A8B8C3I6</accession>
<dbReference type="PROSITE" id="PS00022">
    <property type="entry name" value="EGF_1"/>
    <property type="match status" value="1"/>
</dbReference>
<sequence length="197" mass="22668">MDSKLSYLVLIHGCVILLRSKQVTEADPQCIIIQEKETISVPFDIPLFLKNANKTHCQTQEGDQDMLRCGQTDVYIKPECVCSFFHVYEATLYHRHSFCPDGAASDIVTKLKCQDCKKYSLNKNGPCINGGKLICNGDEVAPEVKCQCPPNYEGRLCENKIENVRKYIFISNSFYRSIDRTRERERERERESMLKIS</sequence>
<feature type="signal peptide" evidence="1">
    <location>
        <begin position="1"/>
        <end position="26"/>
    </location>
</feature>